<gene>
    <name evidence="2" type="ORF">BWY73_01646</name>
</gene>
<evidence type="ECO:0000313" key="2">
    <source>
        <dbReference type="EMBL" id="OPZ88561.1"/>
    </source>
</evidence>
<accession>A0A1V5M6X5</accession>
<organism evidence="2">
    <name type="scientific">candidate division TA06 bacterium ADurb.Bin417</name>
    <dbReference type="NCBI Taxonomy" id="1852828"/>
    <lineage>
        <taxon>Bacteria</taxon>
        <taxon>Bacteria division TA06</taxon>
    </lineage>
</organism>
<keyword evidence="1" id="KW-0732">Signal</keyword>
<dbReference type="InterPro" id="IPR023614">
    <property type="entry name" value="Porin_dom_sf"/>
</dbReference>
<reference evidence="2" key="1">
    <citation type="submission" date="2017-02" db="EMBL/GenBank/DDBJ databases">
        <title>Delving into the versatile metabolic prowess of the omnipresent phylum Bacteroidetes.</title>
        <authorList>
            <person name="Nobu M.K."/>
            <person name="Mei R."/>
            <person name="Narihiro T."/>
            <person name="Kuroda K."/>
            <person name="Liu W.-T."/>
        </authorList>
    </citation>
    <scope>NUCLEOTIDE SEQUENCE</scope>
    <source>
        <strain evidence="2">ADurb.Bin417</strain>
    </source>
</reference>
<dbReference type="SUPFAM" id="SSF56935">
    <property type="entry name" value="Porins"/>
    <property type="match status" value="1"/>
</dbReference>
<proteinExistence type="predicted"/>
<dbReference type="EMBL" id="MWAK01000486">
    <property type="protein sequence ID" value="OPZ88561.1"/>
    <property type="molecule type" value="Genomic_DNA"/>
</dbReference>
<feature type="chain" id="PRO_5013319755" description="MetA-pathway of phenol degradation" evidence="1">
    <location>
        <begin position="30"/>
        <end position="261"/>
    </location>
</feature>
<dbReference type="Proteomes" id="UP000485484">
    <property type="component" value="Unassembled WGS sequence"/>
</dbReference>
<dbReference type="Gene3D" id="2.40.160.10">
    <property type="entry name" value="Porin"/>
    <property type="match status" value="1"/>
</dbReference>
<protein>
    <recommendedName>
        <fullName evidence="3">MetA-pathway of phenol degradation</fullName>
    </recommendedName>
</protein>
<evidence type="ECO:0000256" key="1">
    <source>
        <dbReference type="SAM" id="SignalP"/>
    </source>
</evidence>
<comment type="caution">
    <text evidence="2">The sequence shown here is derived from an EMBL/GenBank/DDBJ whole genome shotgun (WGS) entry which is preliminary data.</text>
</comment>
<name>A0A1V5M6X5_UNCT6</name>
<evidence type="ECO:0008006" key="3">
    <source>
        <dbReference type="Google" id="ProtNLM"/>
    </source>
</evidence>
<dbReference type="InterPro" id="IPR025737">
    <property type="entry name" value="FApF"/>
</dbReference>
<dbReference type="AlphaFoldDB" id="A0A1V5M6X5"/>
<feature type="signal peptide" evidence="1">
    <location>
        <begin position="1"/>
        <end position="29"/>
    </location>
</feature>
<dbReference type="Pfam" id="PF13557">
    <property type="entry name" value="Phenol_MetA_deg"/>
    <property type="match status" value="1"/>
</dbReference>
<sequence>MSLKNIKTATIGGFLAGMLIAFSAAPARAYHPLVTDDAGTLGRGGWQLEVNGEFGRDREGAEKAVASELSATLGYGLGENLDLILGLPYLDQKLKTGGATVYSEEGLGDLVLELKWLFHQSDGLALALKPTLTLPTGKEERGLGNGRPTGGLVFIATRELNSGALHLNAGYLYNDNRLGDRKDIWHLSLAGEWAVTEKFKLVGNIGTERNPDPGDSQDPAFFIAGFVYQVSERLSLDLGLKTGLNDAADDSAFLAGMTILF</sequence>